<evidence type="ECO:0000256" key="7">
    <source>
        <dbReference type="ARBA" id="ARBA00012153"/>
    </source>
</evidence>
<keyword evidence="13 14" id="KW-0456">Lyase</keyword>
<comment type="catalytic activity">
    <reaction evidence="1 14">
        <text>D-ribulose 5-phosphate = (2S)-2-hydroxy-3-oxobutyl phosphate + formate + H(+)</text>
        <dbReference type="Rhea" id="RHEA:18457"/>
        <dbReference type="ChEBI" id="CHEBI:15378"/>
        <dbReference type="ChEBI" id="CHEBI:15740"/>
        <dbReference type="ChEBI" id="CHEBI:58121"/>
        <dbReference type="ChEBI" id="CHEBI:58830"/>
        <dbReference type="EC" id="4.1.99.12"/>
    </reaction>
</comment>
<dbReference type="NCBIfam" id="TIGR00506">
    <property type="entry name" value="ribB"/>
    <property type="match status" value="1"/>
</dbReference>
<feature type="binding site" evidence="14">
    <location>
        <begin position="202"/>
        <end position="206"/>
    </location>
    <ligand>
        <name>D-ribulose 5-phosphate</name>
        <dbReference type="ChEBI" id="CHEBI:58121"/>
    </ligand>
</feature>
<dbReference type="Gene3D" id="3.40.50.10990">
    <property type="entry name" value="GTP cyclohydrolase II"/>
    <property type="match status" value="1"/>
</dbReference>
<dbReference type="SUPFAM" id="SSF142695">
    <property type="entry name" value="RibA-like"/>
    <property type="match status" value="1"/>
</dbReference>
<accession>A0A2K2G552</accession>
<dbReference type="Proteomes" id="UP000236327">
    <property type="component" value="Unassembled WGS sequence"/>
</dbReference>
<comment type="similarity">
    <text evidence="6">In the C-terminal section; belongs to the GTP cyclohydrolase II family.</text>
</comment>
<dbReference type="UniPathway" id="UPA00275">
    <property type="reaction ID" value="UER00399"/>
</dbReference>
<feature type="site" description="Essential for catalytic activity" evidence="14">
    <location>
        <position position="188"/>
    </location>
</feature>
<evidence type="ECO:0000256" key="10">
    <source>
        <dbReference type="ARBA" id="ARBA00022723"/>
    </source>
</evidence>
<keyword evidence="9 14" id="KW-0686">Riboflavin biosynthesis</keyword>
<protein>
    <recommendedName>
        <fullName evidence="8 14">3,4-dihydroxy-2-butanone 4-phosphate synthase</fullName>
        <shortName evidence="14">DHBP synthase</shortName>
        <ecNumber evidence="7 14">4.1.99.12</ecNumber>
    </recommendedName>
</protein>
<evidence type="ECO:0000259" key="15">
    <source>
        <dbReference type="Pfam" id="PF00925"/>
    </source>
</evidence>
<dbReference type="GO" id="GO:0008686">
    <property type="term" value="F:3,4-dihydroxy-2-butanone-4-phosphate synthase activity"/>
    <property type="evidence" value="ECO:0007669"/>
    <property type="project" value="UniProtKB-UniRule"/>
</dbReference>
<comment type="subunit">
    <text evidence="14">Homodimer.</text>
</comment>
<dbReference type="GO" id="GO:0030145">
    <property type="term" value="F:manganese ion binding"/>
    <property type="evidence" value="ECO:0007669"/>
    <property type="project" value="UniProtKB-UniRule"/>
</dbReference>
<feature type="binding site" evidence="14">
    <location>
        <position position="94"/>
    </location>
    <ligand>
        <name>D-ribulose 5-phosphate</name>
        <dbReference type="ChEBI" id="CHEBI:58121"/>
    </ligand>
</feature>
<dbReference type="GO" id="GO:0003935">
    <property type="term" value="F:GTP cyclohydrolase II activity"/>
    <property type="evidence" value="ECO:0007669"/>
    <property type="project" value="TreeGrafter"/>
</dbReference>
<evidence type="ECO:0000256" key="4">
    <source>
        <dbReference type="ARBA" id="ARBA00004904"/>
    </source>
</evidence>
<comment type="function">
    <text evidence="3 14">Catalyzes the conversion of D-ribulose 5-phosphate to formate and 3,4-dihydroxy-2-butanone 4-phosphate.</text>
</comment>
<dbReference type="Pfam" id="PF00926">
    <property type="entry name" value="DHBP_synthase"/>
    <property type="match status" value="1"/>
</dbReference>
<dbReference type="PANTHER" id="PTHR21327">
    <property type="entry name" value="GTP CYCLOHYDROLASE II-RELATED"/>
    <property type="match status" value="1"/>
</dbReference>
<evidence type="ECO:0000256" key="9">
    <source>
        <dbReference type="ARBA" id="ARBA00022619"/>
    </source>
</evidence>
<comment type="caution">
    <text evidence="16">The sequence shown here is derived from an EMBL/GenBank/DDBJ whole genome shotgun (WGS) entry which is preliminary data.</text>
</comment>
<evidence type="ECO:0000256" key="1">
    <source>
        <dbReference type="ARBA" id="ARBA00000141"/>
    </source>
</evidence>
<keyword evidence="12 14" id="KW-0464">Manganese</keyword>
<feature type="site" description="Essential for catalytic activity" evidence="14">
    <location>
        <position position="226"/>
    </location>
</feature>
<dbReference type="SUPFAM" id="SSF55821">
    <property type="entry name" value="YrdC/RibB"/>
    <property type="match status" value="1"/>
</dbReference>
<evidence type="ECO:0000256" key="6">
    <source>
        <dbReference type="ARBA" id="ARBA00008976"/>
    </source>
</evidence>
<dbReference type="Pfam" id="PF00925">
    <property type="entry name" value="GTP_cyclohydro2"/>
    <property type="match status" value="1"/>
</dbReference>
<feature type="binding site" evidence="14">
    <location>
        <position position="205"/>
    </location>
    <ligand>
        <name>Mg(2+)</name>
        <dbReference type="ChEBI" id="CHEBI:18420"/>
        <label>2</label>
    </ligand>
</feature>
<comment type="cofactor">
    <cofactor evidence="2">
        <name>Mn(2+)</name>
        <dbReference type="ChEBI" id="CHEBI:29035"/>
    </cofactor>
</comment>
<dbReference type="FunFam" id="3.90.870.10:FF:000001">
    <property type="entry name" value="Riboflavin biosynthesis protein RibBA"/>
    <property type="match status" value="1"/>
</dbReference>
<feature type="domain" description="GTP cyclohydrolase II" evidence="15">
    <location>
        <begin position="272"/>
        <end position="426"/>
    </location>
</feature>
<keyword evidence="17" id="KW-1185">Reference proteome</keyword>
<dbReference type="GO" id="GO:0000287">
    <property type="term" value="F:magnesium ion binding"/>
    <property type="evidence" value="ECO:0007669"/>
    <property type="project" value="UniProtKB-UniRule"/>
</dbReference>
<keyword evidence="10 14" id="KW-0479">Metal-binding</keyword>
<comment type="cofactor">
    <cofactor evidence="14">
        <name>Mg(2+)</name>
        <dbReference type="ChEBI" id="CHEBI:18420"/>
    </cofactor>
    <cofactor evidence="14">
        <name>Mn(2+)</name>
        <dbReference type="ChEBI" id="CHEBI:29035"/>
    </cofactor>
    <text evidence="14">Binds 2 divalent metal cations per subunit. Magnesium or manganese.</text>
</comment>
<dbReference type="InterPro" id="IPR000422">
    <property type="entry name" value="DHBP_synthase_RibB"/>
</dbReference>
<dbReference type="PIRSF" id="PIRSF001259">
    <property type="entry name" value="RibA"/>
    <property type="match status" value="1"/>
</dbReference>
<gene>
    <name evidence="14" type="primary">ribB</name>
    <name evidence="16" type="ORF">A8V01_12450</name>
</gene>
<dbReference type="EMBL" id="LYMM01000003">
    <property type="protein sequence ID" value="PNU06159.1"/>
    <property type="molecule type" value="Genomic_DNA"/>
</dbReference>
<comment type="similarity">
    <text evidence="14">Belongs to the DHBP synthase family.</text>
</comment>
<dbReference type="RefSeq" id="WP_103094591.1">
    <property type="nucleotide sequence ID" value="NZ_LYMM01000003.1"/>
</dbReference>
<dbReference type="PANTHER" id="PTHR21327:SF34">
    <property type="entry name" value="3,4-DIHYDROXY-2-BUTANONE 4-PHOSPHATE SYNTHASE"/>
    <property type="match status" value="1"/>
</dbReference>
<keyword evidence="11 14" id="KW-0460">Magnesium</keyword>
<dbReference type="GO" id="GO:0005829">
    <property type="term" value="C:cytosol"/>
    <property type="evidence" value="ECO:0007669"/>
    <property type="project" value="TreeGrafter"/>
</dbReference>
<dbReference type="OrthoDB" id="9793111at2"/>
<feature type="binding site" evidence="14">
    <location>
        <position position="90"/>
    </location>
    <ligand>
        <name>Mg(2+)</name>
        <dbReference type="ChEBI" id="CHEBI:18420"/>
        <label>1</label>
    </ligand>
</feature>
<reference evidence="16 17" key="1">
    <citation type="submission" date="2016-05" db="EMBL/GenBank/DDBJ databases">
        <title>Complete genome sequence of Novosphingobium guangzhouense SA925(T).</title>
        <authorList>
            <person name="Sha S."/>
        </authorList>
    </citation>
    <scope>NUCLEOTIDE SEQUENCE [LARGE SCALE GENOMIC DNA]</scope>
    <source>
        <strain evidence="16 17">SA925</strain>
    </source>
</reference>
<evidence type="ECO:0000256" key="3">
    <source>
        <dbReference type="ARBA" id="ARBA00002284"/>
    </source>
</evidence>
<evidence type="ECO:0000256" key="5">
    <source>
        <dbReference type="ARBA" id="ARBA00005520"/>
    </source>
</evidence>
<dbReference type="InterPro" id="IPR036144">
    <property type="entry name" value="RibA-like_sf"/>
</dbReference>
<dbReference type="InterPro" id="IPR017945">
    <property type="entry name" value="DHBP_synth_RibB-like_a/b_dom"/>
</dbReference>
<dbReference type="HAMAP" id="MF_00180">
    <property type="entry name" value="RibB"/>
    <property type="match status" value="1"/>
</dbReference>
<dbReference type="Gene3D" id="3.90.870.10">
    <property type="entry name" value="DHBP synthase"/>
    <property type="match status" value="1"/>
</dbReference>
<feature type="binding site" evidence="14">
    <location>
        <position position="90"/>
    </location>
    <ligand>
        <name>Mg(2+)</name>
        <dbReference type="ChEBI" id="CHEBI:18420"/>
        <label>2</label>
    </ligand>
</feature>
<dbReference type="AlphaFoldDB" id="A0A2K2G552"/>
<dbReference type="InterPro" id="IPR001387">
    <property type="entry name" value="Cro/C1-type_HTH"/>
</dbReference>
<evidence type="ECO:0000256" key="12">
    <source>
        <dbReference type="ARBA" id="ARBA00023211"/>
    </source>
</evidence>
<dbReference type="EC" id="4.1.99.12" evidence="7 14"/>
<comment type="pathway">
    <text evidence="4 14">Cofactor biosynthesis; riboflavin biosynthesis; 2-hydroxy-3-oxobutyl phosphate from D-ribulose 5-phosphate: step 1/1.</text>
</comment>
<sequence length="437" mass="48084">MATDVIDKVRKLVTEGGMSKSSLARAAGLHANTLRDCTEDDWNPTAETLGKLERVLFSNDEREVLVPIEEIIDEARNGRMFILVDDEDRENEGDLIIPAQMATPAAINFMATHGRGLICLALTTQRVDELGLNLMSRHNGTRHETAFTISIEAREGVTTGISAGDRARTISVAIDGTKTRDDIVTPGHVFPLRARDGGVLVRTGHTEAAVDISRLAGLNPSGVICEIMKEDGTMARMDDLIGFARLHDLKIGTIRDLIAYRRKHDRMIEKRNEISFHSRHGGAWVARSYFNRATGDETVALVKGRIDPSKPTMVRMHTLSFFADIFGEDTGDRGELLHRSMNMIAEEGSGVIVVINRPMNKLMSRVMDIKQEFRNGGSPDLEELRDYGVGAQILAELGIHDMILLTNTHHSLVALEGYGLNIVGERPISAPTSEGSN</sequence>
<evidence type="ECO:0000256" key="8">
    <source>
        <dbReference type="ARBA" id="ARBA00018836"/>
    </source>
</evidence>
<evidence type="ECO:0000256" key="11">
    <source>
        <dbReference type="ARBA" id="ARBA00022842"/>
    </source>
</evidence>
<proteinExistence type="inferred from homology"/>
<name>A0A2K2G552_9SPHN</name>
<evidence type="ECO:0000313" key="17">
    <source>
        <dbReference type="Proteomes" id="UP000236327"/>
    </source>
</evidence>
<organism evidence="16 17">
    <name type="scientific">Novosphingobium guangzhouense</name>
    <dbReference type="NCBI Taxonomy" id="1850347"/>
    <lineage>
        <taxon>Bacteria</taxon>
        <taxon>Pseudomonadati</taxon>
        <taxon>Pseudomonadota</taxon>
        <taxon>Alphaproteobacteria</taxon>
        <taxon>Sphingomonadales</taxon>
        <taxon>Sphingomonadaceae</taxon>
        <taxon>Novosphingobium</taxon>
    </lineage>
</organism>
<dbReference type="InterPro" id="IPR032677">
    <property type="entry name" value="GTP_cyclohydro_II"/>
</dbReference>
<feature type="binding site" evidence="14">
    <location>
        <begin position="89"/>
        <end position="90"/>
    </location>
    <ligand>
        <name>D-ribulose 5-phosphate</name>
        <dbReference type="ChEBI" id="CHEBI:58121"/>
    </ligand>
</feature>
<evidence type="ECO:0000256" key="2">
    <source>
        <dbReference type="ARBA" id="ARBA00001936"/>
    </source>
</evidence>
<comment type="similarity">
    <text evidence="5">In the N-terminal section; belongs to the DHBP synthase family.</text>
</comment>
<evidence type="ECO:0000313" key="16">
    <source>
        <dbReference type="EMBL" id="PNU06159.1"/>
    </source>
</evidence>
<evidence type="ECO:0000256" key="13">
    <source>
        <dbReference type="ARBA" id="ARBA00023239"/>
    </source>
</evidence>
<dbReference type="GO" id="GO:0009231">
    <property type="term" value="P:riboflavin biosynthetic process"/>
    <property type="evidence" value="ECO:0007669"/>
    <property type="project" value="UniProtKB-UniRule"/>
</dbReference>
<evidence type="ECO:0000256" key="14">
    <source>
        <dbReference type="HAMAP-Rule" id="MF_00180"/>
    </source>
</evidence>
<dbReference type="CDD" id="cd00093">
    <property type="entry name" value="HTH_XRE"/>
    <property type="match status" value="1"/>
</dbReference>